<dbReference type="Proteomes" id="UP001213000">
    <property type="component" value="Unassembled WGS sequence"/>
</dbReference>
<feature type="transmembrane region" description="Helical" evidence="2">
    <location>
        <begin position="161"/>
        <end position="183"/>
    </location>
</feature>
<evidence type="ECO:0000259" key="3">
    <source>
        <dbReference type="Pfam" id="PF20153"/>
    </source>
</evidence>
<comment type="caution">
    <text evidence="4">The sequence shown here is derived from an EMBL/GenBank/DDBJ whole genome shotgun (WGS) entry which is preliminary data.</text>
</comment>
<evidence type="ECO:0000256" key="2">
    <source>
        <dbReference type="SAM" id="Phobius"/>
    </source>
</evidence>
<feature type="transmembrane region" description="Helical" evidence="2">
    <location>
        <begin position="88"/>
        <end position="107"/>
    </location>
</feature>
<dbReference type="Pfam" id="PF20153">
    <property type="entry name" value="DUF6535"/>
    <property type="match status" value="1"/>
</dbReference>
<reference evidence="4" key="1">
    <citation type="submission" date="2022-07" db="EMBL/GenBank/DDBJ databases">
        <title>Genome Sequence of Leucocoprinus birnbaumii.</title>
        <authorList>
            <person name="Buettner E."/>
        </authorList>
    </citation>
    <scope>NUCLEOTIDE SEQUENCE</scope>
    <source>
        <strain evidence="4">VT141</strain>
    </source>
</reference>
<name>A0AAD5VLW5_9AGAR</name>
<feature type="domain" description="DUF6535" evidence="3">
    <location>
        <begin position="66"/>
        <end position="243"/>
    </location>
</feature>
<dbReference type="AlphaFoldDB" id="A0AAD5VLW5"/>
<keyword evidence="5" id="KW-1185">Reference proteome</keyword>
<feature type="compositionally biased region" description="Basic and acidic residues" evidence="1">
    <location>
        <begin position="15"/>
        <end position="37"/>
    </location>
</feature>
<evidence type="ECO:0000313" key="5">
    <source>
        <dbReference type="Proteomes" id="UP001213000"/>
    </source>
</evidence>
<evidence type="ECO:0000313" key="4">
    <source>
        <dbReference type="EMBL" id="KAJ3561889.1"/>
    </source>
</evidence>
<feature type="transmembrane region" description="Helical" evidence="2">
    <location>
        <begin position="220"/>
        <end position="242"/>
    </location>
</feature>
<keyword evidence="2" id="KW-0812">Transmembrane</keyword>
<dbReference type="InterPro" id="IPR045338">
    <property type="entry name" value="DUF6535"/>
</dbReference>
<dbReference type="EMBL" id="JANIEX010000940">
    <property type="protein sequence ID" value="KAJ3561889.1"/>
    <property type="molecule type" value="Genomic_DNA"/>
</dbReference>
<protein>
    <recommendedName>
        <fullName evidence="3">DUF6535 domain-containing protein</fullName>
    </recommendedName>
</protein>
<proteinExistence type="predicted"/>
<keyword evidence="2" id="KW-0472">Membrane</keyword>
<gene>
    <name evidence="4" type="ORF">NP233_g9917</name>
</gene>
<evidence type="ECO:0000256" key="1">
    <source>
        <dbReference type="SAM" id="MobiDB-lite"/>
    </source>
</evidence>
<feature type="region of interest" description="Disordered" evidence="1">
    <location>
        <begin position="1"/>
        <end position="43"/>
    </location>
</feature>
<keyword evidence="2" id="KW-1133">Transmembrane helix</keyword>
<sequence length="332" mass="37493">MDHLSKSFRLGTNRTQRERERAGREHDTLFHDKETRSKRSSYSRADWTCEREPYRYPIDESPKDPWERCYDVVDKSDEELCKDLKDEISYLLVVASLFLGIVTAFTMESMKWIHLDQGDATNQLLNQVVVLLNDTSKQGTATGVSSTASVPEDYAIIVSQLWFLSMTLSLSAVVVGTLCLQWLSAFRRTDIKYMPHEEALALRQLRFEGLIWWHVPRVPAILLLTVQGALVLFAIGLLYLLWNINRRVALPVAIVSGIAVFFVEPNDSNASIAIDARLAHPKNACDSPMSLQIPPLLGSSSWLRCIGPPILSSFLLDTILQEKDESLVQATN</sequence>
<accession>A0AAD5VLW5</accession>
<organism evidence="4 5">
    <name type="scientific">Leucocoprinus birnbaumii</name>
    <dbReference type="NCBI Taxonomy" id="56174"/>
    <lineage>
        <taxon>Eukaryota</taxon>
        <taxon>Fungi</taxon>
        <taxon>Dikarya</taxon>
        <taxon>Basidiomycota</taxon>
        <taxon>Agaricomycotina</taxon>
        <taxon>Agaricomycetes</taxon>
        <taxon>Agaricomycetidae</taxon>
        <taxon>Agaricales</taxon>
        <taxon>Agaricineae</taxon>
        <taxon>Agaricaceae</taxon>
        <taxon>Leucocoprinus</taxon>
    </lineage>
</organism>